<proteinExistence type="predicted"/>
<gene>
    <name evidence="2" type="ORF">ECRM12581_18635</name>
</gene>
<protein>
    <submittedName>
        <fullName evidence="2">Uncharacterized protein</fullName>
    </submittedName>
</protein>
<evidence type="ECO:0000256" key="1">
    <source>
        <dbReference type="SAM" id="MobiDB-lite"/>
    </source>
</evidence>
<dbReference type="EMBL" id="CP007136">
    <property type="protein sequence ID" value="AHY72257.1"/>
    <property type="molecule type" value="Genomic_DNA"/>
</dbReference>
<dbReference type="Proteomes" id="UP000025231">
    <property type="component" value="Chromosome"/>
</dbReference>
<evidence type="ECO:0000313" key="2">
    <source>
        <dbReference type="EMBL" id="AHY72257.1"/>
    </source>
</evidence>
<dbReference type="AlphaFoldDB" id="A0ABC7ZXA7"/>
<sequence length="38" mass="3970">MNSGLFTFGEFRDKKRPADAGQVGQAVAGSSHFGSQSP</sequence>
<evidence type="ECO:0000313" key="3">
    <source>
        <dbReference type="Proteomes" id="UP000025231"/>
    </source>
</evidence>
<reference evidence="2 3" key="1">
    <citation type="journal article" date="2014" name="Genome Announc.">
        <title>Complete Genome Sequences of Two Escherichia coli O145:H28 Outbreak Strains of Food Origin.</title>
        <authorList>
            <person name="Cooper K.K."/>
            <person name="Mandrell R.E."/>
            <person name="Louie J.W."/>
            <person name="Korlach J."/>
            <person name="Clark T.A."/>
            <person name="Parker C.T."/>
            <person name="Huynh S."/>
            <person name="Chain P.S."/>
            <person name="Ahmed S."/>
            <person name="Carter M.Q."/>
        </authorList>
    </citation>
    <scope>NUCLEOTIDE SEQUENCE [LARGE SCALE GENOMIC DNA]</scope>
    <source>
        <strain evidence="2 3">RM12581</strain>
    </source>
</reference>
<feature type="compositionally biased region" description="Low complexity" evidence="1">
    <location>
        <begin position="20"/>
        <end position="31"/>
    </location>
</feature>
<feature type="region of interest" description="Disordered" evidence="1">
    <location>
        <begin position="1"/>
        <end position="38"/>
    </location>
</feature>
<accession>A0ABC7ZXA7</accession>
<name>A0ABC7ZXA7_ECOLR</name>
<organism evidence="2 3">
    <name type="scientific">Escherichia coli O145:H28 (strain RM12581)</name>
    <dbReference type="NCBI Taxonomy" id="1248823"/>
    <lineage>
        <taxon>Bacteria</taxon>
        <taxon>Pseudomonadati</taxon>
        <taxon>Pseudomonadota</taxon>
        <taxon>Gammaproteobacteria</taxon>
        <taxon>Enterobacterales</taxon>
        <taxon>Enterobacteriaceae</taxon>
        <taxon>Escherichia</taxon>
    </lineage>
</organism>